<sequence length="79" mass="9266">MGGFDKKVTFRSSWTVKLEIACVQSGFPKVEVFPYFFALRCKTRKCPFTFMAPEHEQKICLHSVQHLYALHTEWYNTSS</sequence>
<dbReference type="KEGG" id="egl:EGR_01023"/>
<dbReference type="GeneID" id="36336738"/>
<dbReference type="EMBL" id="APAU02000004">
    <property type="protein sequence ID" value="EUB63895.1"/>
    <property type="molecule type" value="Genomic_DNA"/>
</dbReference>
<evidence type="ECO:0000313" key="1">
    <source>
        <dbReference type="EMBL" id="EUB63895.1"/>
    </source>
</evidence>
<comment type="caution">
    <text evidence="1">The sequence shown here is derived from an EMBL/GenBank/DDBJ whole genome shotgun (WGS) entry which is preliminary data.</text>
</comment>
<organism evidence="1 2">
    <name type="scientific">Echinococcus granulosus</name>
    <name type="common">Hydatid tapeworm</name>
    <dbReference type="NCBI Taxonomy" id="6210"/>
    <lineage>
        <taxon>Eukaryota</taxon>
        <taxon>Metazoa</taxon>
        <taxon>Spiralia</taxon>
        <taxon>Lophotrochozoa</taxon>
        <taxon>Platyhelminthes</taxon>
        <taxon>Cestoda</taxon>
        <taxon>Eucestoda</taxon>
        <taxon>Cyclophyllidea</taxon>
        <taxon>Taeniidae</taxon>
        <taxon>Echinococcus</taxon>
        <taxon>Echinococcus granulosus group</taxon>
    </lineage>
</organism>
<keyword evidence="2" id="KW-1185">Reference proteome</keyword>
<evidence type="ECO:0000313" key="2">
    <source>
        <dbReference type="Proteomes" id="UP000019149"/>
    </source>
</evidence>
<dbReference type="Proteomes" id="UP000019149">
    <property type="component" value="Unassembled WGS sequence"/>
</dbReference>
<proteinExistence type="predicted"/>
<reference evidence="1 2" key="1">
    <citation type="journal article" date="2013" name="Nat. Genet.">
        <title>The genome of the hydatid tapeworm Echinococcus granulosus.</title>
        <authorList>
            <person name="Zheng H."/>
            <person name="Zhang W."/>
            <person name="Zhang L."/>
            <person name="Zhang Z."/>
            <person name="Li J."/>
            <person name="Lu G."/>
            <person name="Zhu Y."/>
            <person name="Wang Y."/>
            <person name="Huang Y."/>
            <person name="Liu J."/>
            <person name="Kang H."/>
            <person name="Chen J."/>
            <person name="Wang L."/>
            <person name="Chen A."/>
            <person name="Yu S."/>
            <person name="Gao Z."/>
            <person name="Jin L."/>
            <person name="Gu W."/>
            <person name="Wang Z."/>
            <person name="Zhao L."/>
            <person name="Shi B."/>
            <person name="Wen H."/>
            <person name="Lin R."/>
            <person name="Jones M.K."/>
            <person name="Brejova B."/>
            <person name="Vinar T."/>
            <person name="Zhao G."/>
            <person name="McManus D.P."/>
            <person name="Chen Z."/>
            <person name="Zhou Y."/>
            <person name="Wang S."/>
        </authorList>
    </citation>
    <scope>NUCLEOTIDE SEQUENCE [LARGE SCALE GENOMIC DNA]</scope>
</reference>
<dbReference type="CTD" id="36336738"/>
<accession>W6UQC2</accession>
<dbReference type="RefSeq" id="XP_024355091.1">
    <property type="nucleotide sequence ID" value="XM_024490272.1"/>
</dbReference>
<gene>
    <name evidence="1" type="ORF">EGR_01023</name>
</gene>
<name>W6UQC2_ECHGR</name>
<dbReference type="AlphaFoldDB" id="W6UQC2"/>
<protein>
    <submittedName>
        <fullName evidence="1">Uncharacterized protein</fullName>
    </submittedName>
</protein>